<dbReference type="Proteomes" id="UP000774750">
    <property type="component" value="Unassembled WGS sequence"/>
</dbReference>
<sequence length="447" mass="50125">MKQKLFALCISVMFLFSGCNYTQTGVEDLLKPPKLSEQQNEIYSALQASTGSNIRLVYPKKGDFTSAFLINNIDSESTQEAIVFYMREDTVNATNTLRINVLDQREGEWVSVYDAGVAANEVEKVNFVQSNLNLFIVVGVTVASNTEKNVLVYQYQDGQLVQTDAPVFCTSYEVSDIDTNGYSEILAISPAHSEKEIPRALLYEISSYGKIREIGECPIDPGVSAYPHVCVGELNDGNKAFYLDGVRAGNQYTTEILMYDKHTQTLENLLYDKEKGIDLVSMTTRSSGAVCADINGDGMIEIPVHRAALGYETAEKHAQEALTEWYVYDAGKLVRISLTYVSYSLGYLFELPDQWEGQVAPVFSANTNELSFYYYTDDTITQERLLSIRVFKSNEYETDGKDYLLLQNNGQLIYGCNFSSDEALSEQARALLVDAETVKRNFQLYAR</sequence>
<dbReference type="PROSITE" id="PS51257">
    <property type="entry name" value="PROKAR_LIPOPROTEIN"/>
    <property type="match status" value="1"/>
</dbReference>
<evidence type="ECO:0000256" key="1">
    <source>
        <dbReference type="SAM" id="SignalP"/>
    </source>
</evidence>
<dbReference type="AlphaFoldDB" id="A0A939BDW5"/>
<dbReference type="RefSeq" id="WP_204445855.1">
    <property type="nucleotide sequence ID" value="NZ_JACJKY010000007.1"/>
</dbReference>
<evidence type="ECO:0000313" key="3">
    <source>
        <dbReference type="Proteomes" id="UP000774750"/>
    </source>
</evidence>
<protein>
    <recommendedName>
        <fullName evidence="4">Lipoprotein</fullName>
    </recommendedName>
</protein>
<organism evidence="2 3">
    <name type="scientific">Merdimmobilis hominis</name>
    <dbReference type="NCBI Taxonomy" id="2897707"/>
    <lineage>
        <taxon>Bacteria</taxon>
        <taxon>Bacillati</taxon>
        <taxon>Bacillota</taxon>
        <taxon>Clostridia</taxon>
        <taxon>Eubacteriales</taxon>
        <taxon>Oscillospiraceae</taxon>
        <taxon>Merdimmobilis</taxon>
    </lineage>
</organism>
<accession>A0A939BDW5</accession>
<dbReference type="InterPro" id="IPR028994">
    <property type="entry name" value="Integrin_alpha_N"/>
</dbReference>
<dbReference type="EMBL" id="JACJKY010000007">
    <property type="protein sequence ID" value="MBM6920695.1"/>
    <property type="molecule type" value="Genomic_DNA"/>
</dbReference>
<feature type="chain" id="PRO_5038799865" description="Lipoprotein" evidence="1">
    <location>
        <begin position="23"/>
        <end position="447"/>
    </location>
</feature>
<evidence type="ECO:0008006" key="4">
    <source>
        <dbReference type="Google" id="ProtNLM"/>
    </source>
</evidence>
<proteinExistence type="predicted"/>
<name>A0A939BDW5_9FIRM</name>
<evidence type="ECO:0000313" key="2">
    <source>
        <dbReference type="EMBL" id="MBM6920695.1"/>
    </source>
</evidence>
<reference evidence="2" key="2">
    <citation type="journal article" date="2021" name="Sci. Rep.">
        <title>The distribution of antibiotic resistance genes in chicken gut microbiota commensals.</title>
        <authorList>
            <person name="Juricova H."/>
            <person name="Matiasovicova J."/>
            <person name="Kubasova T."/>
            <person name="Cejkova D."/>
            <person name="Rychlik I."/>
        </authorList>
    </citation>
    <scope>NUCLEOTIDE SEQUENCE</scope>
    <source>
        <strain evidence="2">An559</strain>
    </source>
</reference>
<keyword evidence="1" id="KW-0732">Signal</keyword>
<gene>
    <name evidence="2" type="ORF">H6A12_05945</name>
</gene>
<comment type="caution">
    <text evidence="2">The sequence shown here is derived from an EMBL/GenBank/DDBJ whole genome shotgun (WGS) entry which is preliminary data.</text>
</comment>
<keyword evidence="3" id="KW-1185">Reference proteome</keyword>
<reference evidence="2" key="1">
    <citation type="submission" date="2020-08" db="EMBL/GenBank/DDBJ databases">
        <authorList>
            <person name="Cejkova D."/>
            <person name="Kubasova T."/>
            <person name="Jahodarova E."/>
            <person name="Rychlik I."/>
        </authorList>
    </citation>
    <scope>NUCLEOTIDE SEQUENCE</scope>
    <source>
        <strain evidence="2">An559</strain>
    </source>
</reference>
<feature type="signal peptide" evidence="1">
    <location>
        <begin position="1"/>
        <end position="22"/>
    </location>
</feature>
<dbReference type="SUPFAM" id="SSF69318">
    <property type="entry name" value="Integrin alpha N-terminal domain"/>
    <property type="match status" value="1"/>
</dbReference>